<dbReference type="Pfam" id="PF13396">
    <property type="entry name" value="PLDc_N"/>
    <property type="match status" value="1"/>
</dbReference>
<dbReference type="SUPFAM" id="SSF56024">
    <property type="entry name" value="Phospholipase D/nuclease"/>
    <property type="match status" value="2"/>
</dbReference>
<keyword evidence="8" id="KW-0443">Lipid metabolism</keyword>
<feature type="domain" description="PLD phosphodiesterase" evidence="14">
    <location>
        <begin position="206"/>
        <end position="233"/>
    </location>
</feature>
<protein>
    <recommendedName>
        <fullName evidence="12">Cardiolipin synthase</fullName>
        <ecNumber evidence="12">2.7.8.-</ecNumber>
    </recommendedName>
</protein>
<dbReference type="EC" id="2.7.8.-" evidence="12"/>
<accession>A0A4R1K8C7</accession>
<proteinExistence type="predicted"/>
<dbReference type="PANTHER" id="PTHR21248">
    <property type="entry name" value="CARDIOLIPIN SYNTHASE"/>
    <property type="match status" value="1"/>
</dbReference>
<dbReference type="GO" id="GO:0032049">
    <property type="term" value="P:cardiolipin biosynthetic process"/>
    <property type="evidence" value="ECO:0007669"/>
    <property type="project" value="UniProtKB-UniRule"/>
</dbReference>
<feature type="transmembrane region" description="Helical" evidence="13">
    <location>
        <begin position="7"/>
        <end position="25"/>
    </location>
</feature>
<name>A0A4R1K8C7_9BACT</name>
<dbReference type="GO" id="GO:0008808">
    <property type="term" value="F:cardiolipin synthase activity"/>
    <property type="evidence" value="ECO:0007669"/>
    <property type="project" value="UniProtKB-UniRule"/>
</dbReference>
<evidence type="ECO:0000256" key="7">
    <source>
        <dbReference type="ARBA" id="ARBA00022989"/>
    </source>
</evidence>
<dbReference type="CDD" id="cd09112">
    <property type="entry name" value="PLDc_CLS_2"/>
    <property type="match status" value="1"/>
</dbReference>
<keyword evidence="7 13" id="KW-1133">Transmembrane helix</keyword>
<dbReference type="PANTHER" id="PTHR21248:SF22">
    <property type="entry name" value="PHOSPHOLIPASE D"/>
    <property type="match status" value="1"/>
</dbReference>
<keyword evidence="2" id="KW-1003">Cell membrane</keyword>
<evidence type="ECO:0000256" key="12">
    <source>
        <dbReference type="NCBIfam" id="TIGR04265"/>
    </source>
</evidence>
<sequence length="462" mass="52772">MYIQYDNIVTYILELISFVLIIIILSGRREARGNLSWVLAVILFPLFGALAYIIFGNPRLRNIVEKRMKRYPFIDRSICRDKNCETDVGDLGRLITRVTGMLPVRCRNLHLISEAIRKYALLERDIQNAQDFILMEYYLFRDDVVGRRFAALLEKKAKEGVRIYFMVDGWGSMGLLFSPMLKKMQAAGIKTAVFHSPFRFRTAARLNFRNHRKIVVIDGKIAYTGGMNIGQEYKEWADAHLRFEGNAVNSVAGFFAEDWLFATGEDISDAVMLEYSTDCGDRTVHVIPSGPHQSTPMIYDSLFAAITQAKQYVDIITPYLVPNQPMMELLKNMAKQGIYVRIIVPGRNNHPIIAAAGRSYYEELIEAGVQIYEATDKMVHAKIINVDGKWATVGSANMDTRSFRLNFELNLMAYSDDFALEVVELTKNYLSLSERVSLEKVRKRPFFIRVFEGGCRTLSPVL</sequence>
<organism evidence="15 16">
    <name type="scientific">Seleniivibrio woodruffii</name>
    <dbReference type="NCBI Taxonomy" id="1078050"/>
    <lineage>
        <taxon>Bacteria</taxon>
        <taxon>Pseudomonadati</taxon>
        <taxon>Deferribacterota</taxon>
        <taxon>Deferribacteres</taxon>
        <taxon>Deferribacterales</taxon>
        <taxon>Geovibrionaceae</taxon>
        <taxon>Seleniivibrio</taxon>
    </lineage>
</organism>
<keyword evidence="5 13" id="KW-0812">Transmembrane</keyword>
<evidence type="ECO:0000256" key="2">
    <source>
        <dbReference type="ARBA" id="ARBA00022475"/>
    </source>
</evidence>
<dbReference type="PROSITE" id="PS50035">
    <property type="entry name" value="PLD"/>
    <property type="match status" value="2"/>
</dbReference>
<evidence type="ECO:0000313" key="15">
    <source>
        <dbReference type="EMBL" id="TCK60555.1"/>
    </source>
</evidence>
<dbReference type="InterPro" id="IPR001736">
    <property type="entry name" value="PLipase_D/transphosphatidylase"/>
</dbReference>
<evidence type="ECO:0000256" key="6">
    <source>
        <dbReference type="ARBA" id="ARBA00022737"/>
    </source>
</evidence>
<gene>
    <name evidence="15" type="ORF">C8D98_1432</name>
</gene>
<dbReference type="NCBIfam" id="TIGR04265">
    <property type="entry name" value="bac_cardiolipin"/>
    <property type="match status" value="1"/>
</dbReference>
<comment type="subcellular location">
    <subcellularLocation>
        <location evidence="1">Cell membrane</location>
        <topology evidence="1">Multi-pass membrane protein</topology>
    </subcellularLocation>
</comment>
<dbReference type="Pfam" id="PF13091">
    <property type="entry name" value="PLDc_2"/>
    <property type="match status" value="2"/>
</dbReference>
<keyword evidence="4" id="KW-0808">Transferase</keyword>
<feature type="transmembrane region" description="Helical" evidence="13">
    <location>
        <begin position="37"/>
        <end position="60"/>
    </location>
</feature>
<dbReference type="CDD" id="cd09110">
    <property type="entry name" value="PLDc_CLS_1"/>
    <property type="match status" value="1"/>
</dbReference>
<keyword evidence="11" id="KW-1208">Phospholipid metabolism</keyword>
<dbReference type="SMART" id="SM00155">
    <property type="entry name" value="PLDc"/>
    <property type="match status" value="2"/>
</dbReference>
<keyword evidence="9 13" id="KW-0472">Membrane</keyword>
<dbReference type="Gene3D" id="3.30.870.10">
    <property type="entry name" value="Endonuclease Chain A"/>
    <property type="match status" value="2"/>
</dbReference>
<dbReference type="AlphaFoldDB" id="A0A4R1K8C7"/>
<dbReference type="RefSeq" id="WP_243640936.1">
    <property type="nucleotide sequence ID" value="NZ_JAJUHT010000012.1"/>
</dbReference>
<evidence type="ECO:0000256" key="9">
    <source>
        <dbReference type="ARBA" id="ARBA00023136"/>
    </source>
</evidence>
<keyword evidence="3" id="KW-0444">Lipid biosynthesis</keyword>
<evidence type="ECO:0000256" key="11">
    <source>
        <dbReference type="ARBA" id="ARBA00023264"/>
    </source>
</evidence>
<comment type="caution">
    <text evidence="15">The sequence shown here is derived from an EMBL/GenBank/DDBJ whole genome shotgun (WGS) entry which is preliminary data.</text>
</comment>
<dbReference type="GO" id="GO:0005886">
    <property type="term" value="C:plasma membrane"/>
    <property type="evidence" value="ECO:0007669"/>
    <property type="project" value="UniProtKB-SubCell"/>
</dbReference>
<evidence type="ECO:0000313" key="16">
    <source>
        <dbReference type="Proteomes" id="UP000294614"/>
    </source>
</evidence>
<reference evidence="15 16" key="1">
    <citation type="submission" date="2019-03" db="EMBL/GenBank/DDBJ databases">
        <title>Genomic Encyclopedia of Type Strains, Phase IV (KMG-IV): sequencing the most valuable type-strain genomes for metagenomic binning, comparative biology and taxonomic classification.</title>
        <authorList>
            <person name="Goeker M."/>
        </authorList>
    </citation>
    <scope>NUCLEOTIDE SEQUENCE [LARGE SCALE GENOMIC DNA]</scope>
    <source>
        <strain evidence="15 16">DSM 24984</strain>
    </source>
</reference>
<evidence type="ECO:0000256" key="13">
    <source>
        <dbReference type="SAM" id="Phobius"/>
    </source>
</evidence>
<dbReference type="InterPro" id="IPR022924">
    <property type="entry name" value="Cardiolipin_synthase"/>
</dbReference>
<dbReference type="EMBL" id="SMGG01000004">
    <property type="protein sequence ID" value="TCK60555.1"/>
    <property type="molecule type" value="Genomic_DNA"/>
</dbReference>
<feature type="domain" description="PLD phosphodiesterase" evidence="14">
    <location>
        <begin position="375"/>
        <end position="402"/>
    </location>
</feature>
<keyword evidence="6" id="KW-0677">Repeat</keyword>
<keyword evidence="10" id="KW-0594">Phospholipid biosynthesis</keyword>
<keyword evidence="16" id="KW-1185">Reference proteome</keyword>
<evidence type="ECO:0000256" key="5">
    <source>
        <dbReference type="ARBA" id="ARBA00022692"/>
    </source>
</evidence>
<evidence type="ECO:0000256" key="3">
    <source>
        <dbReference type="ARBA" id="ARBA00022516"/>
    </source>
</evidence>
<evidence type="ECO:0000256" key="10">
    <source>
        <dbReference type="ARBA" id="ARBA00023209"/>
    </source>
</evidence>
<evidence type="ECO:0000256" key="4">
    <source>
        <dbReference type="ARBA" id="ARBA00022679"/>
    </source>
</evidence>
<dbReference type="Proteomes" id="UP000294614">
    <property type="component" value="Unassembled WGS sequence"/>
</dbReference>
<evidence type="ECO:0000256" key="1">
    <source>
        <dbReference type="ARBA" id="ARBA00004651"/>
    </source>
</evidence>
<dbReference type="InterPro" id="IPR025202">
    <property type="entry name" value="PLD-like_dom"/>
</dbReference>
<dbReference type="InterPro" id="IPR027379">
    <property type="entry name" value="CLS_N"/>
</dbReference>
<evidence type="ECO:0000256" key="8">
    <source>
        <dbReference type="ARBA" id="ARBA00023098"/>
    </source>
</evidence>
<evidence type="ECO:0000259" key="14">
    <source>
        <dbReference type="PROSITE" id="PS50035"/>
    </source>
</evidence>